<dbReference type="InterPro" id="IPR025345">
    <property type="entry name" value="DUF4249"/>
</dbReference>
<dbReference type="Pfam" id="PF14054">
    <property type="entry name" value="DUF4249"/>
    <property type="match status" value="1"/>
</dbReference>
<evidence type="ECO:0000313" key="2">
    <source>
        <dbReference type="Proteomes" id="UP001143545"/>
    </source>
</evidence>
<evidence type="ECO:0000313" key="1">
    <source>
        <dbReference type="EMBL" id="GLB54047.1"/>
    </source>
</evidence>
<reference evidence="1" key="1">
    <citation type="submission" date="2022-07" db="EMBL/GenBank/DDBJ databases">
        <title>Taxonomy of Novel Oxalotrophic and Methylotrophic Bacteria.</title>
        <authorList>
            <person name="Sahin N."/>
            <person name="Tani A."/>
        </authorList>
    </citation>
    <scope>NUCLEOTIDE SEQUENCE</scope>
    <source>
        <strain evidence="1">AM327</strain>
    </source>
</reference>
<protein>
    <submittedName>
        <fullName evidence="1">Uncharacterized protein</fullName>
    </submittedName>
</protein>
<dbReference type="AlphaFoldDB" id="A0A9W6B8M0"/>
<sequence length="169" mass="20000">MLVVEAIITDEYKQQEIKLTNTWAFEEYFPEYIDDATVYLKDENNNTYEFSYNAETQTYLSQNEFSAALDTNYQLFIDYNDTHYTSTEVSLPPKSTIQDITFDRENYAGEDGIAIRVTSTSEEEPNYYRFTHEETIKIVAPNWMPEEMYPIDETHIGVRLKDYENQTCY</sequence>
<organism evidence="1 2">
    <name type="scientific">Neptunitalea chrysea</name>
    <dbReference type="NCBI Taxonomy" id="1647581"/>
    <lineage>
        <taxon>Bacteria</taxon>
        <taxon>Pseudomonadati</taxon>
        <taxon>Bacteroidota</taxon>
        <taxon>Flavobacteriia</taxon>
        <taxon>Flavobacteriales</taxon>
        <taxon>Flavobacteriaceae</taxon>
        <taxon>Neptunitalea</taxon>
    </lineage>
</organism>
<dbReference type="Proteomes" id="UP001143545">
    <property type="component" value="Unassembled WGS sequence"/>
</dbReference>
<dbReference type="EMBL" id="BRVP01000032">
    <property type="protein sequence ID" value="GLB54047.1"/>
    <property type="molecule type" value="Genomic_DNA"/>
</dbReference>
<comment type="caution">
    <text evidence="1">The sequence shown here is derived from an EMBL/GenBank/DDBJ whole genome shotgun (WGS) entry which is preliminary data.</text>
</comment>
<keyword evidence="2" id="KW-1185">Reference proteome</keyword>
<name>A0A9W6B8M0_9FLAO</name>
<proteinExistence type="predicted"/>
<gene>
    <name evidence="1" type="ORF">NBRC110019_30880</name>
</gene>
<accession>A0A9W6B8M0</accession>